<dbReference type="RefSeq" id="XP_019617410.1">
    <property type="nucleotide sequence ID" value="XM_019761851.1"/>
</dbReference>
<feature type="region of interest" description="Disordered" evidence="8">
    <location>
        <begin position="108"/>
        <end position="146"/>
    </location>
</feature>
<feature type="region of interest" description="Disordered" evidence="8">
    <location>
        <begin position="43"/>
        <end position="74"/>
    </location>
</feature>
<dbReference type="PANTHER" id="PTHR24388">
    <property type="entry name" value="ZINC FINGER PROTEIN"/>
    <property type="match status" value="1"/>
</dbReference>
<gene>
    <name evidence="11" type="primary">LOC109464779</name>
</gene>
<dbReference type="GeneID" id="109464779"/>
<dbReference type="GO" id="GO:0000981">
    <property type="term" value="F:DNA-binding transcription factor activity, RNA polymerase II-specific"/>
    <property type="evidence" value="ECO:0007669"/>
    <property type="project" value="TreeGrafter"/>
</dbReference>
<keyword evidence="10" id="KW-1185">Reference proteome</keyword>
<dbReference type="FunFam" id="3.30.160.60:FF:000145">
    <property type="entry name" value="Zinc finger protein 574"/>
    <property type="match status" value="1"/>
</dbReference>
<dbReference type="OrthoDB" id="6077919at2759"/>
<feature type="domain" description="C2H2-type" evidence="9">
    <location>
        <begin position="332"/>
        <end position="360"/>
    </location>
</feature>
<feature type="region of interest" description="Disordered" evidence="8">
    <location>
        <begin position="1"/>
        <end position="22"/>
    </location>
</feature>
<evidence type="ECO:0000256" key="7">
    <source>
        <dbReference type="PROSITE-ProRule" id="PRU00042"/>
    </source>
</evidence>
<evidence type="ECO:0000256" key="1">
    <source>
        <dbReference type="ARBA" id="ARBA00004123"/>
    </source>
</evidence>
<dbReference type="Gene3D" id="3.30.160.60">
    <property type="entry name" value="Classic Zinc Finger"/>
    <property type="match status" value="4"/>
</dbReference>
<keyword evidence="5" id="KW-0862">Zinc</keyword>
<dbReference type="FunFam" id="3.30.160.60:FF:000100">
    <property type="entry name" value="Zinc finger 45-like"/>
    <property type="match status" value="2"/>
</dbReference>
<evidence type="ECO:0000256" key="2">
    <source>
        <dbReference type="ARBA" id="ARBA00022723"/>
    </source>
</evidence>
<name>A0A6P4XLE7_BRABE</name>
<evidence type="ECO:0000313" key="11">
    <source>
        <dbReference type="RefSeq" id="XP_019617410.1"/>
    </source>
</evidence>
<sequence>MAFKAPGPPRSCGHGPDQTGDVHQGVVLMDADGGARVLRLVSGESRRAQAGGNIPTPASAGRDARPSAGNIPNVNIEPSLQQPAMVQASASFESHYNSSVWDQPLASSSVRMSQTSPPGPLLLGSSSRHPTTVHPSLWTGPTEEMQSQKAFPGLMSHILESGSQSSSKTKNNPEKTDISSYQKPSLNTPIALDTHTHNELQNPLKSEEFPNVSIYPFSTCNTAFGEPSHAGDKITTTVKKEKEEKDWSLQSKEEAKAALGNQESERKVSETFQNLCVICGAKYRTKGGLHSHTIYKHSDERPFRCELCGASFKVHSKLTRHKVEKHCDDRPYICPVCGVSFKRKDKLGRHKRTLHTGDRPFVCRTCGKAFKRREVLRHHESKHYNGDSLPYECLECRKRFGRKDKINAHMRKVHGAKRSVNLDLYSNEFSPLHSTCS</sequence>
<protein>
    <submittedName>
        <fullName evidence="11">Zinc finger protein 43-like</fullName>
    </submittedName>
</protein>
<dbReference type="PANTHER" id="PTHR24388:SF54">
    <property type="entry name" value="PROTEIN ESCARGOT"/>
    <property type="match status" value="1"/>
</dbReference>
<keyword evidence="3" id="KW-0677">Repeat</keyword>
<dbReference type="AlphaFoldDB" id="A0A6P4XLE7"/>
<evidence type="ECO:0000256" key="3">
    <source>
        <dbReference type="ARBA" id="ARBA00022737"/>
    </source>
</evidence>
<organism evidence="10 11">
    <name type="scientific">Branchiostoma belcheri</name>
    <name type="common">Amphioxus</name>
    <dbReference type="NCBI Taxonomy" id="7741"/>
    <lineage>
        <taxon>Eukaryota</taxon>
        <taxon>Metazoa</taxon>
        <taxon>Chordata</taxon>
        <taxon>Cephalochordata</taxon>
        <taxon>Leptocardii</taxon>
        <taxon>Amphioxiformes</taxon>
        <taxon>Branchiostomatidae</taxon>
        <taxon>Branchiostoma</taxon>
    </lineage>
</organism>
<feature type="compositionally biased region" description="Polar residues" evidence="8">
    <location>
        <begin position="178"/>
        <end position="188"/>
    </location>
</feature>
<feature type="domain" description="C2H2-type" evidence="9">
    <location>
        <begin position="361"/>
        <end position="388"/>
    </location>
</feature>
<evidence type="ECO:0000256" key="4">
    <source>
        <dbReference type="ARBA" id="ARBA00022771"/>
    </source>
</evidence>
<evidence type="ECO:0000256" key="6">
    <source>
        <dbReference type="ARBA" id="ARBA00023242"/>
    </source>
</evidence>
<evidence type="ECO:0000313" key="10">
    <source>
        <dbReference type="Proteomes" id="UP000515135"/>
    </source>
</evidence>
<evidence type="ECO:0000259" key="9">
    <source>
        <dbReference type="PROSITE" id="PS50157"/>
    </source>
</evidence>
<evidence type="ECO:0000256" key="8">
    <source>
        <dbReference type="SAM" id="MobiDB-lite"/>
    </source>
</evidence>
<keyword evidence="4 7" id="KW-0863">Zinc-finger</keyword>
<comment type="subcellular location">
    <subcellularLocation>
        <location evidence="1">Nucleus</location>
    </subcellularLocation>
</comment>
<dbReference type="InterPro" id="IPR013087">
    <property type="entry name" value="Znf_C2H2_type"/>
</dbReference>
<feature type="region of interest" description="Disordered" evidence="8">
    <location>
        <begin position="161"/>
        <end position="189"/>
    </location>
</feature>
<proteinExistence type="predicted"/>
<dbReference type="KEGG" id="bbel:109464779"/>
<evidence type="ECO:0000256" key="5">
    <source>
        <dbReference type="ARBA" id="ARBA00022833"/>
    </source>
</evidence>
<keyword evidence="2" id="KW-0479">Metal-binding</keyword>
<dbReference type="GO" id="GO:0000978">
    <property type="term" value="F:RNA polymerase II cis-regulatory region sequence-specific DNA binding"/>
    <property type="evidence" value="ECO:0007669"/>
    <property type="project" value="TreeGrafter"/>
</dbReference>
<dbReference type="PROSITE" id="PS50157">
    <property type="entry name" value="ZINC_FINGER_C2H2_2"/>
    <property type="match status" value="5"/>
</dbReference>
<dbReference type="SUPFAM" id="SSF57667">
    <property type="entry name" value="beta-beta-alpha zinc fingers"/>
    <property type="match status" value="3"/>
</dbReference>
<accession>A0A6P4XLE7</accession>
<dbReference type="GO" id="GO:0008270">
    <property type="term" value="F:zinc ion binding"/>
    <property type="evidence" value="ECO:0007669"/>
    <property type="project" value="UniProtKB-KW"/>
</dbReference>
<feature type="domain" description="C2H2-type" evidence="9">
    <location>
        <begin position="391"/>
        <end position="419"/>
    </location>
</feature>
<reference evidence="11" key="1">
    <citation type="submission" date="2025-08" db="UniProtKB">
        <authorList>
            <consortium name="RefSeq"/>
        </authorList>
    </citation>
    <scope>IDENTIFICATION</scope>
    <source>
        <tissue evidence="11">Gonad</tissue>
    </source>
</reference>
<dbReference type="InterPro" id="IPR050527">
    <property type="entry name" value="Snail/Krueppel_Znf"/>
</dbReference>
<dbReference type="Proteomes" id="UP000515135">
    <property type="component" value="Unplaced"/>
</dbReference>
<dbReference type="GO" id="GO:0005634">
    <property type="term" value="C:nucleus"/>
    <property type="evidence" value="ECO:0007669"/>
    <property type="project" value="UniProtKB-SubCell"/>
</dbReference>
<dbReference type="Pfam" id="PF00096">
    <property type="entry name" value="zf-C2H2"/>
    <property type="match status" value="4"/>
</dbReference>
<dbReference type="SMART" id="SM00355">
    <property type="entry name" value="ZnF_C2H2"/>
    <property type="match status" value="5"/>
</dbReference>
<feature type="domain" description="C2H2-type" evidence="9">
    <location>
        <begin position="303"/>
        <end position="331"/>
    </location>
</feature>
<keyword evidence="6" id="KW-0539">Nucleus</keyword>
<dbReference type="PROSITE" id="PS00028">
    <property type="entry name" value="ZINC_FINGER_C2H2_1"/>
    <property type="match status" value="5"/>
</dbReference>
<feature type="domain" description="C2H2-type" evidence="9">
    <location>
        <begin position="274"/>
        <end position="302"/>
    </location>
</feature>
<feature type="compositionally biased region" description="Polar residues" evidence="8">
    <location>
        <begin position="161"/>
        <end position="170"/>
    </location>
</feature>
<dbReference type="InterPro" id="IPR036236">
    <property type="entry name" value="Znf_C2H2_sf"/>
</dbReference>